<name>A0A552JQJ5_9CHRO</name>
<reference evidence="1 2" key="1">
    <citation type="submission" date="2019-01" db="EMBL/GenBank/DDBJ databases">
        <title>Coherence of Microcystis species and biogeography revealed through population genomics.</title>
        <authorList>
            <person name="Perez-Carrascal O.M."/>
            <person name="Terrat Y."/>
            <person name="Giani A."/>
            <person name="Fortin N."/>
            <person name="Tromas N."/>
            <person name="Shapiro B.J."/>
        </authorList>
    </citation>
    <scope>NUCLEOTIDE SEQUENCE [LARGE SCALE GENOMIC DNA]</scope>
    <source>
        <strain evidence="1">Mw_QC_S_20081001_S30D</strain>
    </source>
</reference>
<comment type="caution">
    <text evidence="1">The sequence shown here is derived from an EMBL/GenBank/DDBJ whole genome shotgun (WGS) entry which is preliminary data.</text>
</comment>
<organism evidence="1 2">
    <name type="scientific">Microcystis wesenbergii Mw_QC_S_20081001_S30D</name>
    <dbReference type="NCBI Taxonomy" id="2486245"/>
    <lineage>
        <taxon>Bacteria</taxon>
        <taxon>Bacillati</taxon>
        <taxon>Cyanobacteriota</taxon>
        <taxon>Cyanophyceae</taxon>
        <taxon>Oscillatoriophycideae</taxon>
        <taxon>Chroococcales</taxon>
        <taxon>Microcystaceae</taxon>
        <taxon>Microcystis</taxon>
    </lineage>
</organism>
<dbReference type="AlphaFoldDB" id="A0A552JQJ5"/>
<protein>
    <submittedName>
        <fullName evidence="1">Uncharacterized protein</fullName>
    </submittedName>
</protein>
<sequence>MNKKFREKVPEFSPRSLQGQALFDVKKVQKCYPTRFLDLFSKPYLDYSSSFTGSGGLIGMNTETGEIETTFTIDLPHLN</sequence>
<dbReference type="Proteomes" id="UP000320523">
    <property type="component" value="Unassembled WGS sequence"/>
</dbReference>
<gene>
    <name evidence="1" type="ORF">EWV75_07920</name>
</gene>
<proteinExistence type="predicted"/>
<dbReference type="EMBL" id="SFAT01000084">
    <property type="protein sequence ID" value="TRU98021.1"/>
    <property type="molecule type" value="Genomic_DNA"/>
</dbReference>
<evidence type="ECO:0000313" key="2">
    <source>
        <dbReference type="Proteomes" id="UP000320523"/>
    </source>
</evidence>
<accession>A0A552JQJ5</accession>
<evidence type="ECO:0000313" key="1">
    <source>
        <dbReference type="EMBL" id="TRU98021.1"/>
    </source>
</evidence>